<dbReference type="PANTHER" id="PTHR36006:SF2">
    <property type="entry name" value="OS06G0704200 PROTEIN"/>
    <property type="match status" value="1"/>
</dbReference>
<organism evidence="1 2">
    <name type="scientific">Striga asiatica</name>
    <name type="common">Asiatic witchweed</name>
    <name type="synonym">Buchnera asiatica</name>
    <dbReference type="NCBI Taxonomy" id="4170"/>
    <lineage>
        <taxon>Eukaryota</taxon>
        <taxon>Viridiplantae</taxon>
        <taxon>Streptophyta</taxon>
        <taxon>Embryophyta</taxon>
        <taxon>Tracheophyta</taxon>
        <taxon>Spermatophyta</taxon>
        <taxon>Magnoliopsida</taxon>
        <taxon>eudicotyledons</taxon>
        <taxon>Gunneridae</taxon>
        <taxon>Pentapetalae</taxon>
        <taxon>asterids</taxon>
        <taxon>lamiids</taxon>
        <taxon>Lamiales</taxon>
        <taxon>Orobanchaceae</taxon>
        <taxon>Buchnereae</taxon>
        <taxon>Striga</taxon>
    </lineage>
</organism>
<dbReference type="PANTHER" id="PTHR36006">
    <property type="entry name" value="BNAC02G25390D PROTEIN"/>
    <property type="match status" value="1"/>
</dbReference>
<reference evidence="2" key="1">
    <citation type="journal article" date="2019" name="Curr. Biol.">
        <title>Genome Sequence of Striga asiatica Provides Insight into the Evolution of Plant Parasitism.</title>
        <authorList>
            <person name="Yoshida S."/>
            <person name="Kim S."/>
            <person name="Wafula E.K."/>
            <person name="Tanskanen J."/>
            <person name="Kim Y.M."/>
            <person name="Honaas L."/>
            <person name="Yang Z."/>
            <person name="Spallek T."/>
            <person name="Conn C.E."/>
            <person name="Ichihashi Y."/>
            <person name="Cheong K."/>
            <person name="Cui S."/>
            <person name="Der J.P."/>
            <person name="Gundlach H."/>
            <person name="Jiao Y."/>
            <person name="Hori C."/>
            <person name="Ishida J.K."/>
            <person name="Kasahara H."/>
            <person name="Kiba T."/>
            <person name="Kim M.S."/>
            <person name="Koo N."/>
            <person name="Laohavisit A."/>
            <person name="Lee Y.H."/>
            <person name="Lumba S."/>
            <person name="McCourt P."/>
            <person name="Mortimer J.C."/>
            <person name="Mutuku J.M."/>
            <person name="Nomura T."/>
            <person name="Sasaki-Sekimoto Y."/>
            <person name="Seto Y."/>
            <person name="Wang Y."/>
            <person name="Wakatake T."/>
            <person name="Sakakibara H."/>
            <person name="Demura T."/>
            <person name="Yamaguchi S."/>
            <person name="Yoneyama K."/>
            <person name="Manabe R.I."/>
            <person name="Nelson D.C."/>
            <person name="Schulman A.H."/>
            <person name="Timko M.P."/>
            <person name="dePamphilis C.W."/>
            <person name="Choi D."/>
            <person name="Shirasu K."/>
        </authorList>
    </citation>
    <scope>NUCLEOTIDE SEQUENCE [LARGE SCALE GENOMIC DNA]</scope>
    <source>
        <strain evidence="2">cv. UVA1</strain>
    </source>
</reference>
<gene>
    <name evidence="1" type="ORF">STAS_34947</name>
</gene>
<evidence type="ECO:0000313" key="1">
    <source>
        <dbReference type="EMBL" id="GER57163.1"/>
    </source>
</evidence>
<name>A0A5A7RIU5_STRAF</name>
<protein>
    <submittedName>
        <fullName evidence="1">Uncharacterized protein</fullName>
    </submittedName>
</protein>
<keyword evidence="2" id="KW-1185">Reference proteome</keyword>
<sequence length="157" mass="16632">MLLYGVNPIRCSIICSKDKPLARNPPSFITATQSLAAAAVSSAAAAALVLSAGAIEVSAPALPDETLSNIPQTLDSICTPEHGCRKRYKIQRPKSRKAEACTGKCVTTCIQGGYGSPGEGPFNIRRPLVVFKDGFRSRKYCLSECTDICNLIGDDGP</sequence>
<dbReference type="AlphaFoldDB" id="A0A5A7RIU5"/>
<dbReference type="OrthoDB" id="1900575at2759"/>
<dbReference type="EMBL" id="BKCP01013181">
    <property type="protein sequence ID" value="GER57163.1"/>
    <property type="molecule type" value="Genomic_DNA"/>
</dbReference>
<comment type="caution">
    <text evidence="1">The sequence shown here is derived from an EMBL/GenBank/DDBJ whole genome shotgun (WGS) entry which is preliminary data.</text>
</comment>
<proteinExistence type="predicted"/>
<accession>A0A5A7RIU5</accession>
<evidence type="ECO:0000313" key="2">
    <source>
        <dbReference type="Proteomes" id="UP000325081"/>
    </source>
</evidence>
<dbReference type="Proteomes" id="UP000325081">
    <property type="component" value="Unassembled WGS sequence"/>
</dbReference>